<gene>
    <name evidence="1" type="ORF">vBKpPFBKp27_081</name>
</gene>
<proteinExistence type="predicted"/>
<evidence type="ECO:0000313" key="1">
    <source>
        <dbReference type="EMBL" id="QQV91647.1"/>
    </source>
</evidence>
<sequence length="124" mass="14090">MVKLSIELKYLKPEVGLYLECPESITSLASQLIMGAPVAESVYQCTGFWTLLNGQLYFLNQKVTLVQEEPDKAIFVENLKGITKGLHEINFSRLRLRNHNQKGFMKAINAKFASLWSDNSEHSK</sequence>
<evidence type="ECO:0000313" key="2">
    <source>
        <dbReference type="Proteomes" id="UP000596379"/>
    </source>
</evidence>
<dbReference type="EMBL" id="MW394388">
    <property type="protein sequence ID" value="QQV91647.1"/>
    <property type="molecule type" value="Genomic_DNA"/>
</dbReference>
<keyword evidence="2" id="KW-1185">Reference proteome</keyword>
<protein>
    <submittedName>
        <fullName evidence="1">Uncharacterized protein</fullName>
    </submittedName>
</protein>
<organism evidence="1 2">
    <name type="scientific">Klebsiella phage vB_KpP_FBKp27</name>
    <dbReference type="NCBI Taxonomy" id="2801837"/>
    <lineage>
        <taxon>Viruses</taxon>
        <taxon>Duplodnaviria</taxon>
        <taxon>Heunggongvirae</taxon>
        <taxon>Uroviricota</taxon>
        <taxon>Caudoviricetes</taxon>
        <taxon>Schitoviridae</taxon>
        <taxon>Efbeekayvirus</taxon>
        <taxon>Efbeekayvirus Fbkp27</taxon>
    </lineage>
</organism>
<reference evidence="1 2" key="1">
    <citation type="submission" date="2020-12" db="EMBL/GenBank/DDBJ databases">
        <title>Genomic characterization of four novel bacteriophages infecting Klebsiella pneumoniae.</title>
        <authorList>
            <person name="Estrada Bonilla B."/>
            <person name="Costa A.R."/>
            <person name="van Rossum T."/>
            <person name="Hagedoorn S."/>
            <person name="Wallinga H."/>
            <person name="Xiao M."/>
            <person name="Song W."/>
            <person name="Haas P.-J."/>
            <person name="Nobrega F.L."/>
            <person name="Brouns S.J.J."/>
        </authorList>
    </citation>
    <scope>NUCLEOTIDE SEQUENCE [LARGE SCALE GENOMIC DNA]</scope>
</reference>
<accession>A0A7U0J6Q5</accession>
<dbReference type="Proteomes" id="UP000596379">
    <property type="component" value="Segment"/>
</dbReference>
<name>A0A7U0J6Q5_9CAUD</name>